<accession>A0A173VE48</accession>
<feature type="transmembrane region" description="Helical" evidence="5">
    <location>
        <begin position="12"/>
        <end position="28"/>
    </location>
</feature>
<feature type="transmembrane region" description="Helical" evidence="5">
    <location>
        <begin position="60"/>
        <end position="78"/>
    </location>
</feature>
<keyword evidence="7" id="KW-0436">Ligase</keyword>
<organism evidence="7 8">
    <name type="scientific">Parabacteroides distasonis</name>
    <dbReference type="NCBI Taxonomy" id="823"/>
    <lineage>
        <taxon>Bacteria</taxon>
        <taxon>Pseudomonadati</taxon>
        <taxon>Bacteroidota</taxon>
        <taxon>Bacteroidia</taxon>
        <taxon>Bacteroidales</taxon>
        <taxon>Tannerellaceae</taxon>
        <taxon>Parabacteroides</taxon>
    </lineage>
</organism>
<protein>
    <submittedName>
        <fullName evidence="7">Lipid A core-O-antigen ligase and related enzymes</fullName>
    </submittedName>
</protein>
<keyword evidence="2 5" id="KW-0812">Transmembrane</keyword>
<keyword evidence="3 5" id="KW-1133">Transmembrane helix</keyword>
<dbReference type="PANTHER" id="PTHR37422:SF17">
    <property type="entry name" value="O-ANTIGEN LIGASE"/>
    <property type="match status" value="1"/>
</dbReference>
<feature type="transmembrane region" description="Helical" evidence="5">
    <location>
        <begin position="338"/>
        <end position="355"/>
    </location>
</feature>
<sequence length="390" mass="44468">MRIRSITKINKQFIFTASFCLFLVLYIFNGYEFGAPFGQTILPISIVLVASLFTKHEHDYKYYFLIMILAILALISTANSNVINFSQSRIWTFLLICSICAWIGGVRISKEYLEEIMSFYIILSFVIVLLIVVGYILGFGVDSSGRVSINYGDFFKDQNYLSAFFLPSFAIVFYRIIYSYKGRIKNILFCVLSIFAVFTMGSRGSFLTILLIVASVVGKMFLKDRNMVRKIAFIFLLVITVLVLYYLFQSLTMFQRMTGFESYGSDVRMRLWAAGINGFINNPLIGSGIGAASQYSWSLVGNAVHNSFIELLADQGLLGAIVIVWILLHFLNRGNKNGFIVFILMISFFVPLFFLTGYSNFTFWMPIMFINLITNNLKNSQTILFDMRSS</sequence>
<feature type="transmembrane region" description="Helical" evidence="5">
    <location>
        <begin position="269"/>
        <end position="292"/>
    </location>
</feature>
<evidence type="ECO:0000256" key="3">
    <source>
        <dbReference type="ARBA" id="ARBA00022989"/>
    </source>
</evidence>
<feature type="transmembrane region" description="Helical" evidence="5">
    <location>
        <begin position="160"/>
        <end position="177"/>
    </location>
</feature>
<evidence type="ECO:0000256" key="1">
    <source>
        <dbReference type="ARBA" id="ARBA00004141"/>
    </source>
</evidence>
<feature type="transmembrane region" description="Helical" evidence="5">
    <location>
        <begin position="230"/>
        <end position="248"/>
    </location>
</feature>
<dbReference type="Pfam" id="PF04932">
    <property type="entry name" value="Wzy_C"/>
    <property type="match status" value="1"/>
</dbReference>
<dbReference type="PANTHER" id="PTHR37422">
    <property type="entry name" value="TEICHURONIC ACID BIOSYNTHESIS PROTEIN TUAE"/>
    <property type="match status" value="1"/>
</dbReference>
<feature type="domain" description="O-antigen ligase-related" evidence="6">
    <location>
        <begin position="189"/>
        <end position="323"/>
    </location>
</feature>
<reference evidence="7 8" key="1">
    <citation type="submission" date="2015-09" db="EMBL/GenBank/DDBJ databases">
        <authorList>
            <consortium name="Pathogen Informatics"/>
        </authorList>
    </citation>
    <scope>NUCLEOTIDE SEQUENCE [LARGE SCALE GENOMIC DNA]</scope>
    <source>
        <strain evidence="7 8">2789STDY5608872</strain>
    </source>
</reference>
<dbReference type="GO" id="GO:0016020">
    <property type="term" value="C:membrane"/>
    <property type="evidence" value="ECO:0007669"/>
    <property type="project" value="UniProtKB-SubCell"/>
</dbReference>
<dbReference type="InterPro" id="IPR007016">
    <property type="entry name" value="O-antigen_ligase-rel_domated"/>
</dbReference>
<comment type="subcellular location">
    <subcellularLocation>
        <location evidence="1">Membrane</location>
        <topology evidence="1">Multi-pass membrane protein</topology>
    </subcellularLocation>
</comment>
<dbReference type="AlphaFoldDB" id="A0A173VE48"/>
<proteinExistence type="predicted"/>
<dbReference type="GO" id="GO:0016874">
    <property type="term" value="F:ligase activity"/>
    <property type="evidence" value="ECO:0007669"/>
    <property type="project" value="UniProtKB-KW"/>
</dbReference>
<feature type="transmembrane region" description="Helical" evidence="5">
    <location>
        <begin position="90"/>
        <end position="108"/>
    </location>
</feature>
<feature type="transmembrane region" description="Helical" evidence="5">
    <location>
        <begin position="312"/>
        <end position="331"/>
    </location>
</feature>
<name>A0A173VE48_PARDI</name>
<evidence type="ECO:0000256" key="2">
    <source>
        <dbReference type="ARBA" id="ARBA00022692"/>
    </source>
</evidence>
<dbReference type="Proteomes" id="UP000095591">
    <property type="component" value="Unassembled WGS sequence"/>
</dbReference>
<dbReference type="InterPro" id="IPR051533">
    <property type="entry name" value="WaaL-like"/>
</dbReference>
<evidence type="ECO:0000256" key="5">
    <source>
        <dbReference type="SAM" id="Phobius"/>
    </source>
</evidence>
<dbReference type="RefSeq" id="WP_057319678.1">
    <property type="nucleotide sequence ID" value="NZ_CYXP01000007.1"/>
</dbReference>
<feature type="transmembrane region" description="Helical" evidence="5">
    <location>
        <begin position="34"/>
        <end position="53"/>
    </location>
</feature>
<evidence type="ECO:0000313" key="8">
    <source>
        <dbReference type="Proteomes" id="UP000095591"/>
    </source>
</evidence>
<feature type="transmembrane region" description="Helical" evidence="5">
    <location>
        <begin position="120"/>
        <end position="140"/>
    </location>
</feature>
<keyword evidence="4 5" id="KW-0472">Membrane</keyword>
<gene>
    <name evidence="7" type="ORF">ERS852429_02926</name>
</gene>
<dbReference type="EMBL" id="CYXP01000007">
    <property type="protein sequence ID" value="CUN25391.1"/>
    <property type="molecule type" value="Genomic_DNA"/>
</dbReference>
<evidence type="ECO:0000256" key="4">
    <source>
        <dbReference type="ARBA" id="ARBA00023136"/>
    </source>
</evidence>
<feature type="transmembrane region" description="Helical" evidence="5">
    <location>
        <begin position="189"/>
        <end position="218"/>
    </location>
</feature>
<evidence type="ECO:0000259" key="6">
    <source>
        <dbReference type="Pfam" id="PF04932"/>
    </source>
</evidence>
<evidence type="ECO:0000313" key="7">
    <source>
        <dbReference type="EMBL" id="CUN25391.1"/>
    </source>
</evidence>